<dbReference type="InterPro" id="IPR036291">
    <property type="entry name" value="NAD(P)-bd_dom_sf"/>
</dbReference>
<dbReference type="InterPro" id="IPR013154">
    <property type="entry name" value="ADH-like_N"/>
</dbReference>
<keyword evidence="3" id="KW-0560">Oxidoreductase</keyword>
<evidence type="ECO:0000256" key="2">
    <source>
        <dbReference type="ARBA" id="ARBA00011245"/>
    </source>
</evidence>
<dbReference type="Gene3D" id="3.90.180.10">
    <property type="entry name" value="Medium-chain alcohol dehydrogenases, catalytic domain"/>
    <property type="match status" value="1"/>
</dbReference>
<dbReference type="InterPro" id="IPR047122">
    <property type="entry name" value="Trans-enoyl_RdTase-like"/>
</dbReference>
<accession>A0AAN8A3I5</accession>
<dbReference type="Pfam" id="PF00107">
    <property type="entry name" value="ADH_zinc_N"/>
    <property type="match status" value="1"/>
</dbReference>
<dbReference type="EMBL" id="JAVRQU010000004">
    <property type="protein sequence ID" value="KAK5703703.1"/>
    <property type="molecule type" value="Genomic_DNA"/>
</dbReference>
<comment type="subunit">
    <text evidence="2">Monomer.</text>
</comment>
<evidence type="ECO:0000259" key="4">
    <source>
        <dbReference type="SMART" id="SM00829"/>
    </source>
</evidence>
<dbReference type="Pfam" id="PF08240">
    <property type="entry name" value="ADH_N"/>
    <property type="match status" value="1"/>
</dbReference>
<dbReference type="AlphaFoldDB" id="A0AAN8A3I5"/>
<evidence type="ECO:0000313" key="5">
    <source>
        <dbReference type="EMBL" id="KAK5703703.1"/>
    </source>
</evidence>
<dbReference type="InterPro" id="IPR020843">
    <property type="entry name" value="ER"/>
</dbReference>
<protein>
    <recommendedName>
        <fullName evidence="4">Enoyl reductase (ER) domain-containing protein</fullName>
    </recommendedName>
</protein>
<evidence type="ECO:0000256" key="3">
    <source>
        <dbReference type="ARBA" id="ARBA00023002"/>
    </source>
</evidence>
<evidence type="ECO:0000313" key="6">
    <source>
        <dbReference type="Proteomes" id="UP001310594"/>
    </source>
</evidence>
<dbReference type="InterPro" id="IPR011032">
    <property type="entry name" value="GroES-like_sf"/>
</dbReference>
<gene>
    <name evidence="5" type="ORF">LTR97_002716</name>
</gene>
<dbReference type="SUPFAM" id="SSF50129">
    <property type="entry name" value="GroES-like"/>
    <property type="match status" value="1"/>
</dbReference>
<dbReference type="CDD" id="cd08249">
    <property type="entry name" value="enoyl_reductase_like"/>
    <property type="match status" value="1"/>
</dbReference>
<proteinExistence type="inferred from homology"/>
<dbReference type="Proteomes" id="UP001310594">
    <property type="component" value="Unassembled WGS sequence"/>
</dbReference>
<dbReference type="PANTHER" id="PTHR45348">
    <property type="entry name" value="HYPOTHETICAL OXIDOREDUCTASE (EUROFUNG)"/>
    <property type="match status" value="1"/>
</dbReference>
<feature type="domain" description="Enoyl reductase (ER)" evidence="4">
    <location>
        <begin position="15"/>
        <end position="340"/>
    </location>
</feature>
<comment type="caution">
    <text evidence="5">The sequence shown here is derived from an EMBL/GenBank/DDBJ whole genome shotgun (WGS) entry which is preliminary data.</text>
</comment>
<evidence type="ECO:0000256" key="1">
    <source>
        <dbReference type="ARBA" id="ARBA00008072"/>
    </source>
</evidence>
<comment type="similarity">
    <text evidence="1">Belongs to the zinc-containing alcohol dehydrogenase family.</text>
</comment>
<name>A0AAN8A3I5_9PEZI</name>
<organism evidence="5 6">
    <name type="scientific">Elasticomyces elasticus</name>
    <dbReference type="NCBI Taxonomy" id="574655"/>
    <lineage>
        <taxon>Eukaryota</taxon>
        <taxon>Fungi</taxon>
        <taxon>Dikarya</taxon>
        <taxon>Ascomycota</taxon>
        <taxon>Pezizomycotina</taxon>
        <taxon>Dothideomycetes</taxon>
        <taxon>Dothideomycetidae</taxon>
        <taxon>Mycosphaerellales</taxon>
        <taxon>Teratosphaeriaceae</taxon>
        <taxon>Elasticomyces</taxon>
    </lineage>
</organism>
<dbReference type="GO" id="GO:0016651">
    <property type="term" value="F:oxidoreductase activity, acting on NAD(P)H"/>
    <property type="evidence" value="ECO:0007669"/>
    <property type="project" value="InterPro"/>
</dbReference>
<dbReference type="PANTHER" id="PTHR45348:SF2">
    <property type="entry name" value="ZINC-TYPE ALCOHOL DEHYDROGENASE-LIKE PROTEIN C2E1P3.01"/>
    <property type="match status" value="1"/>
</dbReference>
<dbReference type="SMART" id="SM00829">
    <property type="entry name" value="PKS_ER"/>
    <property type="match status" value="1"/>
</dbReference>
<dbReference type="SUPFAM" id="SSF51735">
    <property type="entry name" value="NAD(P)-binding Rossmann-fold domains"/>
    <property type="match status" value="1"/>
</dbReference>
<sequence>MASIVQNQAAWQQAKFDKDFVIAPGPDQTHPRDDEIVIKVAYVAIAPSEWKIQDLAYIELEYPHVLGTDAAGTVVLTGSKVSRFKPGDRVVGYCLGLIYGGSKHGAFQKYTTIRERAAVKLPDSIALSRGVVLPMAVFTSIVGLFEHLQLGLPNLTRHENGETVVIWGASSSVGSIAIQLAHAAGYDVVTTASRHNHGYAKELGAARVFDYADSEVVQKMQQYLRGKQLAGIFDCIGEETATRACADILSGFGGGVLPTVLWPPDHLPENVKVVMVWAFRPGTEDDYDASSVWTDFVPAALSTGALQPKPESYIITGGLGRLQDALDLQKKGVSAKKIVVEVDSCREQ</sequence>
<dbReference type="Gene3D" id="3.40.50.720">
    <property type="entry name" value="NAD(P)-binding Rossmann-like Domain"/>
    <property type="match status" value="1"/>
</dbReference>
<reference evidence="5" key="1">
    <citation type="submission" date="2023-08" db="EMBL/GenBank/DDBJ databases">
        <title>Black Yeasts Isolated from many extreme environments.</title>
        <authorList>
            <person name="Coleine C."/>
            <person name="Stajich J.E."/>
            <person name="Selbmann L."/>
        </authorList>
    </citation>
    <scope>NUCLEOTIDE SEQUENCE</scope>
    <source>
        <strain evidence="5">CCFEE 5810</strain>
    </source>
</reference>
<dbReference type="InterPro" id="IPR013149">
    <property type="entry name" value="ADH-like_C"/>
</dbReference>